<dbReference type="PRINTS" id="PR00503">
    <property type="entry name" value="BROMODOMAIN"/>
</dbReference>
<comment type="caution">
    <text evidence="6">The sequence shown here is derived from an EMBL/GenBank/DDBJ whole genome shotgun (WGS) entry which is preliminary data.</text>
</comment>
<feature type="compositionally biased region" description="Basic and acidic residues" evidence="4">
    <location>
        <begin position="256"/>
        <end position="270"/>
    </location>
</feature>
<evidence type="ECO:0000256" key="1">
    <source>
        <dbReference type="ARBA" id="ARBA00022737"/>
    </source>
</evidence>
<sequence>MAVTPVKSVITPEVLKKRQMDYCKKIVNVMLSKQHADYAWPFYKPVDAEALGLHDYHRIIKKPMDLSTIKRNLTKFRYQTPEECAADIRLMFSNCYRYNPADSDVVAMAWRLQEVFEADWAMLPDEKEWKKSVEQKEQPSPPKTKKPIILTLPKVTKRALPTEEPKEVKKARVAENADSPTLPAVESVQSEVVVVEPAKESTVPVVEQPAPLAAEPVKAPEPLLKNWKAAFSKGVSSASSVPTATFESSFEQFRKQVRAKEEREKARVDNLRLLPKIYQSSPSSSVSSVSSPPTSPVIPMRSPESPSDKVAPDTSDRDRRRKEEAERRRNAATAGRVDLTHQQEIFANFEQTM</sequence>
<feature type="compositionally biased region" description="Low complexity" evidence="4">
    <location>
        <begin position="280"/>
        <end position="292"/>
    </location>
</feature>
<dbReference type="InterPro" id="IPR031354">
    <property type="entry name" value="BRD4_CDT"/>
</dbReference>
<dbReference type="PANTHER" id="PTHR22880:SF225">
    <property type="entry name" value="BROMODOMAIN-CONTAINING PROTEIN BET-1-RELATED"/>
    <property type="match status" value="1"/>
</dbReference>
<name>A0A1D1W2N9_RAMVA</name>
<dbReference type="OrthoDB" id="21449at2759"/>
<dbReference type="InterPro" id="IPR001487">
    <property type="entry name" value="Bromodomain"/>
</dbReference>
<dbReference type="EMBL" id="BDGG01000016">
    <property type="protein sequence ID" value="GAV07802.1"/>
    <property type="molecule type" value="Genomic_DNA"/>
</dbReference>
<dbReference type="Pfam" id="PF17105">
    <property type="entry name" value="BRD4_CDT"/>
    <property type="match status" value="1"/>
</dbReference>
<dbReference type="Pfam" id="PF00439">
    <property type="entry name" value="Bromodomain"/>
    <property type="match status" value="1"/>
</dbReference>
<dbReference type="Gene3D" id="1.20.920.10">
    <property type="entry name" value="Bromodomain-like"/>
    <property type="match status" value="1"/>
</dbReference>
<feature type="domain" description="Bromo" evidence="5">
    <location>
        <begin position="34"/>
        <end position="106"/>
    </location>
</feature>
<dbReference type="PANTHER" id="PTHR22880">
    <property type="entry name" value="FALZ-RELATED BROMODOMAIN-CONTAINING PROTEINS"/>
    <property type="match status" value="1"/>
</dbReference>
<dbReference type="PROSITE" id="PS50014">
    <property type="entry name" value="BROMODOMAIN_2"/>
    <property type="match status" value="1"/>
</dbReference>
<dbReference type="SUPFAM" id="SSF47370">
    <property type="entry name" value="Bromodomain"/>
    <property type="match status" value="1"/>
</dbReference>
<dbReference type="CDD" id="cd05498">
    <property type="entry name" value="Bromo_Brdt_II_like"/>
    <property type="match status" value="1"/>
</dbReference>
<dbReference type="InterPro" id="IPR050935">
    <property type="entry name" value="Bromo_chromatin_reader"/>
</dbReference>
<gene>
    <name evidence="6" type="primary">RvY_17599-1</name>
    <name evidence="6" type="synonym">RvY_17599.1</name>
    <name evidence="6" type="ORF">RvY_17599</name>
</gene>
<proteinExistence type="predicted"/>
<reference evidence="6 7" key="1">
    <citation type="journal article" date="2016" name="Nat. Commun.">
        <title>Extremotolerant tardigrade genome and improved radiotolerance of human cultured cells by tardigrade-unique protein.</title>
        <authorList>
            <person name="Hashimoto T."/>
            <person name="Horikawa D.D."/>
            <person name="Saito Y."/>
            <person name="Kuwahara H."/>
            <person name="Kozuka-Hata H."/>
            <person name="Shin-I T."/>
            <person name="Minakuchi Y."/>
            <person name="Ohishi K."/>
            <person name="Motoyama A."/>
            <person name="Aizu T."/>
            <person name="Enomoto A."/>
            <person name="Kondo K."/>
            <person name="Tanaka S."/>
            <person name="Hara Y."/>
            <person name="Koshikawa S."/>
            <person name="Sagara H."/>
            <person name="Miura T."/>
            <person name="Yokobori S."/>
            <person name="Miyagawa K."/>
            <person name="Suzuki Y."/>
            <person name="Kubo T."/>
            <person name="Oyama M."/>
            <person name="Kohara Y."/>
            <person name="Fujiyama A."/>
            <person name="Arakawa K."/>
            <person name="Katayama T."/>
            <person name="Toyoda A."/>
            <person name="Kunieda T."/>
        </authorList>
    </citation>
    <scope>NUCLEOTIDE SEQUENCE [LARGE SCALE GENOMIC DNA]</scope>
    <source>
        <strain evidence="6 7">YOKOZUNA-1</strain>
    </source>
</reference>
<dbReference type="InterPro" id="IPR036427">
    <property type="entry name" value="Bromodomain-like_sf"/>
</dbReference>
<protein>
    <recommendedName>
        <fullName evidence="5">Bromo domain-containing protein</fullName>
    </recommendedName>
</protein>
<dbReference type="STRING" id="947166.A0A1D1W2N9"/>
<organism evidence="6 7">
    <name type="scientific">Ramazzottius varieornatus</name>
    <name type="common">Water bear</name>
    <name type="synonym">Tardigrade</name>
    <dbReference type="NCBI Taxonomy" id="947166"/>
    <lineage>
        <taxon>Eukaryota</taxon>
        <taxon>Metazoa</taxon>
        <taxon>Ecdysozoa</taxon>
        <taxon>Tardigrada</taxon>
        <taxon>Eutardigrada</taxon>
        <taxon>Parachela</taxon>
        <taxon>Hypsibioidea</taxon>
        <taxon>Ramazzottiidae</taxon>
        <taxon>Ramazzottius</taxon>
    </lineage>
</organism>
<evidence type="ECO:0000313" key="7">
    <source>
        <dbReference type="Proteomes" id="UP000186922"/>
    </source>
</evidence>
<evidence type="ECO:0000259" key="5">
    <source>
        <dbReference type="PROSITE" id="PS50014"/>
    </source>
</evidence>
<dbReference type="AlphaFoldDB" id="A0A1D1W2N9"/>
<evidence type="ECO:0000256" key="2">
    <source>
        <dbReference type="ARBA" id="ARBA00023117"/>
    </source>
</evidence>
<evidence type="ECO:0000256" key="4">
    <source>
        <dbReference type="SAM" id="MobiDB-lite"/>
    </source>
</evidence>
<dbReference type="GO" id="GO:0000785">
    <property type="term" value="C:chromatin"/>
    <property type="evidence" value="ECO:0007669"/>
    <property type="project" value="TreeGrafter"/>
</dbReference>
<accession>A0A1D1W2N9</accession>
<dbReference type="PROSITE" id="PS00633">
    <property type="entry name" value="BROMODOMAIN_1"/>
    <property type="match status" value="1"/>
</dbReference>
<keyword evidence="7" id="KW-1185">Reference proteome</keyword>
<evidence type="ECO:0000313" key="6">
    <source>
        <dbReference type="EMBL" id="GAV07802.1"/>
    </source>
</evidence>
<dbReference type="Proteomes" id="UP000186922">
    <property type="component" value="Unassembled WGS sequence"/>
</dbReference>
<dbReference type="GO" id="GO:0006338">
    <property type="term" value="P:chromatin remodeling"/>
    <property type="evidence" value="ECO:0007669"/>
    <property type="project" value="TreeGrafter"/>
</dbReference>
<feature type="compositionally biased region" description="Basic and acidic residues" evidence="4">
    <location>
        <begin position="306"/>
        <end position="329"/>
    </location>
</feature>
<dbReference type="InterPro" id="IPR018359">
    <property type="entry name" value="Bromodomain_CS"/>
</dbReference>
<evidence type="ECO:0000256" key="3">
    <source>
        <dbReference type="PROSITE-ProRule" id="PRU00035"/>
    </source>
</evidence>
<keyword evidence="2 3" id="KW-0103">Bromodomain</keyword>
<dbReference type="InterPro" id="IPR043509">
    <property type="entry name" value="Bromo_Brdt_II"/>
</dbReference>
<keyword evidence="1" id="KW-0677">Repeat</keyword>
<dbReference type="GO" id="GO:0005634">
    <property type="term" value="C:nucleus"/>
    <property type="evidence" value="ECO:0007669"/>
    <property type="project" value="TreeGrafter"/>
</dbReference>
<dbReference type="SMART" id="SM00297">
    <property type="entry name" value="BROMO"/>
    <property type="match status" value="1"/>
</dbReference>
<dbReference type="GO" id="GO:0006355">
    <property type="term" value="P:regulation of DNA-templated transcription"/>
    <property type="evidence" value="ECO:0007669"/>
    <property type="project" value="TreeGrafter"/>
</dbReference>
<feature type="region of interest" description="Disordered" evidence="4">
    <location>
        <begin position="256"/>
        <end position="341"/>
    </location>
</feature>